<name>A0A5C3EYM1_9BASI</name>
<feature type="compositionally biased region" description="Low complexity" evidence="1">
    <location>
        <begin position="7"/>
        <end position="29"/>
    </location>
</feature>
<feature type="compositionally biased region" description="Basic and acidic residues" evidence="1">
    <location>
        <begin position="59"/>
        <end position="85"/>
    </location>
</feature>
<feature type="region of interest" description="Disordered" evidence="1">
    <location>
        <begin position="420"/>
        <end position="439"/>
    </location>
</feature>
<sequence length="439" mass="47272">MVTTRRQQNQAQAQAHDDSTAAAAESKAASHSKKVDEADADADADDEDKTQAGSKRKAAPSDRDGKEDAKDQQDAQDDTDGKGNDRGAGAAGSSAKSRKVESTIDEQQAHLARYHDALSWLHSDEAWHLSNPPVEQSGKGEIDVAAAGGADEGATRQPPAKGSGHNKRADMVDDGRHLRYPNSNLTPFQALLCSVMLSKPISHRLGIRAIETMLNKPFLFRTVRDLKEAGVEGRREALWEARTQHKEKTAEQLGDLVDGLVHLCGGDEAKADEMKPILEKAIEAAAGEGGAKDVDSFKLADELKKTLTESIKGLGPTGCDIFLRRVQVEWPQLFPFADRRTLNVAVQLGLIDPNTLGQDGDDKGVQAATRALAEKVAEHVGFPPEQARDAGEEAECGRWWFVRTLDVLIGLDVEKQLDEAKKRAGVSGSGGDAGAKKEE</sequence>
<evidence type="ECO:0008006" key="4">
    <source>
        <dbReference type="Google" id="ProtNLM"/>
    </source>
</evidence>
<proteinExistence type="predicted"/>
<feature type="region of interest" description="Disordered" evidence="1">
    <location>
        <begin position="149"/>
        <end position="170"/>
    </location>
</feature>
<accession>A0A5C3EYM1</accession>
<reference evidence="2 3" key="1">
    <citation type="submission" date="2018-03" db="EMBL/GenBank/DDBJ databases">
        <authorList>
            <person name="Guldener U."/>
        </authorList>
    </citation>
    <scope>NUCLEOTIDE SEQUENCE [LARGE SCALE GENOMIC DNA]</scope>
    <source>
        <strain evidence="2 3">DAOM196992</strain>
    </source>
</reference>
<evidence type="ECO:0000313" key="3">
    <source>
        <dbReference type="Proteomes" id="UP000323386"/>
    </source>
</evidence>
<feature type="region of interest" description="Disordered" evidence="1">
    <location>
        <begin position="1"/>
        <end position="104"/>
    </location>
</feature>
<gene>
    <name evidence="2" type="ORF">PSFLO_02442</name>
</gene>
<evidence type="ECO:0000256" key="1">
    <source>
        <dbReference type="SAM" id="MobiDB-lite"/>
    </source>
</evidence>
<feature type="compositionally biased region" description="Acidic residues" evidence="1">
    <location>
        <begin position="38"/>
        <end position="48"/>
    </location>
</feature>
<organism evidence="2 3">
    <name type="scientific">Pseudozyma flocculosa</name>
    <dbReference type="NCBI Taxonomy" id="84751"/>
    <lineage>
        <taxon>Eukaryota</taxon>
        <taxon>Fungi</taxon>
        <taxon>Dikarya</taxon>
        <taxon>Basidiomycota</taxon>
        <taxon>Ustilaginomycotina</taxon>
        <taxon>Ustilaginomycetes</taxon>
        <taxon>Ustilaginales</taxon>
        <taxon>Ustilaginaceae</taxon>
        <taxon>Pseudozyma</taxon>
    </lineage>
</organism>
<keyword evidence="3" id="KW-1185">Reference proteome</keyword>
<evidence type="ECO:0000313" key="2">
    <source>
        <dbReference type="EMBL" id="SPO36970.1"/>
    </source>
</evidence>
<protein>
    <recommendedName>
        <fullName evidence="4">HhH-GPD domain-containing protein</fullName>
    </recommendedName>
</protein>
<dbReference type="OrthoDB" id="4676at2759"/>
<dbReference type="EMBL" id="OOIP01000005">
    <property type="protein sequence ID" value="SPO36970.1"/>
    <property type="molecule type" value="Genomic_DNA"/>
</dbReference>
<dbReference type="Proteomes" id="UP000323386">
    <property type="component" value="Unassembled WGS sequence"/>
</dbReference>
<dbReference type="AlphaFoldDB" id="A0A5C3EYM1"/>